<evidence type="ECO:0000313" key="1">
    <source>
        <dbReference type="EMBL" id="MCL7938813.1"/>
    </source>
</evidence>
<comment type="caution">
    <text evidence="1">The sequence shown here is derived from an EMBL/GenBank/DDBJ whole genome shotgun (WGS) entry which is preliminary data.</text>
</comment>
<name>A0ABT0SW54_9GAMM</name>
<gene>
    <name evidence="1" type="ORF">M8009_00655</name>
</gene>
<protein>
    <submittedName>
        <fullName evidence="1">Uncharacterized protein</fullName>
    </submittedName>
</protein>
<accession>A0ABT0SW54</accession>
<sequence length="184" mass="20781">MTRDDWQRVASPWRVVEAAATDEVARDAAVIRIIDTCLELQLVLRHDSLGYQPFSVTGNVPMPGSGRNIDQAMLAAERYRPESEWHSACAWLLDKLPRRQAAAMMMQAARVRPDKLGSSQWSVTASQMVGRQALLLRDLGMAEHVRTPFASVEDLQKAAQRARKRLREWLADEAYQQHLDEVSG</sequence>
<evidence type="ECO:0000313" key="2">
    <source>
        <dbReference type="Proteomes" id="UP001165369"/>
    </source>
</evidence>
<reference evidence="1" key="1">
    <citation type="submission" date="2022-05" db="EMBL/GenBank/DDBJ databases">
        <title>Halomonas geminus sp. nov. and Halomonas llamarensis sp. nov. isolated from high-altitude salars of the Atacama Desert.</title>
        <authorList>
            <person name="Hintersatz C."/>
            <person name="Rojas L.A."/>
            <person name="Wei T.-S."/>
            <person name="Kutschke S."/>
            <person name="Lehmann F."/>
            <person name="Jain R."/>
            <person name="Pollmann K."/>
        </authorList>
    </citation>
    <scope>NUCLEOTIDE SEQUENCE</scope>
    <source>
        <strain evidence="1">ATCH28</strain>
    </source>
</reference>
<dbReference type="RefSeq" id="WP_250058837.1">
    <property type="nucleotide sequence ID" value="NZ_JAMJPK010000001.1"/>
</dbReference>
<dbReference type="Proteomes" id="UP001165369">
    <property type="component" value="Unassembled WGS sequence"/>
</dbReference>
<keyword evidence="2" id="KW-1185">Reference proteome</keyword>
<dbReference type="EMBL" id="JAMJPK010000001">
    <property type="protein sequence ID" value="MCL7938813.1"/>
    <property type="molecule type" value="Genomic_DNA"/>
</dbReference>
<proteinExistence type="predicted"/>
<organism evidence="1 2">
    <name type="scientific">Halomonas gemina</name>
    <dbReference type="NCBI Taxonomy" id="2945105"/>
    <lineage>
        <taxon>Bacteria</taxon>
        <taxon>Pseudomonadati</taxon>
        <taxon>Pseudomonadota</taxon>
        <taxon>Gammaproteobacteria</taxon>
        <taxon>Oceanospirillales</taxon>
        <taxon>Halomonadaceae</taxon>
        <taxon>Halomonas</taxon>
    </lineage>
</organism>